<dbReference type="InterPro" id="IPR029044">
    <property type="entry name" value="Nucleotide-diphossugar_trans"/>
</dbReference>
<gene>
    <name evidence="2" type="ORF">EJ997_03185</name>
</gene>
<dbReference type="Gene3D" id="3.90.550.10">
    <property type="entry name" value="Spore Coat Polysaccharide Biosynthesis Protein SpsA, Chain A"/>
    <property type="match status" value="1"/>
</dbReference>
<dbReference type="SUPFAM" id="SSF53448">
    <property type="entry name" value="Nucleotide-diphospho-sugar transferases"/>
    <property type="match status" value="1"/>
</dbReference>
<sequence length="655" mass="72234">MAGPGMTSMSLLLDISQVRDASLPENLSLPSIGDIFLIARTDQKTDSERFVPEVSWILVDPTTPRTDRFSLAMQYVTSEWVAVCEGPWPTSLTVGNSLGPRSALLGGSFQTTDNVSASEHEEKTATAFALRVEAYCVVQGFNPAIKNFDRALAEFALRCQLLGWEANLGRTACTLIGPAAEPIEHEKDRHDDSDHMPSERVDLIAHLPHWNQKPQGAPPLVSVVISTRNRSAYLKEAINSVRLQTFQDFEILIVDDGGSDDSQQIVESIGDPRVRYFWREHGGIAAARNFGADQARGYFTAVHDSDDLMLPNRLELGLKALHDNAIASYGAWVNFDNVTGDMIMHVTKEDFNLDVLSVTSQATGHPTWLIPTWIIRQLRYDTRLTSAVDHNLATRTALLGVRWKHVGKAVVLRRIHPEQVSAVDVKNQKLGALLTRQFAITGTTTDAERTAVHRVKERHPWAQVAERANLEKNFTQYLPGQEQSQAIMVTGPLASKLGILTTYDQEIILGSEADYRGKVVRERAWLMRPSDDALADLAFNGYSVEPVQASTADDLEHVARQWVSLRLRDLQRTMGMATVLVGDVPTRPDFTDVGCASLYLRTFDGTEAWTALVPVGSAREATATADRLAIASPSILASKDVSVTELMAMIGAEIE</sequence>
<dbReference type="PANTHER" id="PTHR22916:SF3">
    <property type="entry name" value="UDP-GLCNAC:BETAGAL BETA-1,3-N-ACETYLGLUCOSAMINYLTRANSFERASE-LIKE PROTEIN 1"/>
    <property type="match status" value="1"/>
</dbReference>
<accession>A0A3Q9G104</accession>
<feature type="domain" description="Glycosyltransferase 2-like" evidence="1">
    <location>
        <begin position="222"/>
        <end position="347"/>
    </location>
</feature>
<dbReference type="OrthoDB" id="9802649at2"/>
<name>A0A3Q9G104_9ACTO</name>
<evidence type="ECO:0000313" key="2">
    <source>
        <dbReference type="EMBL" id="AZQ76492.1"/>
    </source>
</evidence>
<dbReference type="PANTHER" id="PTHR22916">
    <property type="entry name" value="GLYCOSYLTRANSFERASE"/>
    <property type="match status" value="1"/>
</dbReference>
<dbReference type="Proteomes" id="UP000280344">
    <property type="component" value="Chromosome"/>
</dbReference>
<dbReference type="GO" id="GO:0016758">
    <property type="term" value="F:hexosyltransferase activity"/>
    <property type="evidence" value="ECO:0007669"/>
    <property type="project" value="UniProtKB-ARBA"/>
</dbReference>
<dbReference type="InterPro" id="IPR001173">
    <property type="entry name" value="Glyco_trans_2-like"/>
</dbReference>
<keyword evidence="3" id="KW-1185">Reference proteome</keyword>
<organism evidence="2 3">
    <name type="scientific">Flaviflexus ciconiae</name>
    <dbReference type="NCBI Taxonomy" id="2496867"/>
    <lineage>
        <taxon>Bacteria</taxon>
        <taxon>Bacillati</taxon>
        <taxon>Actinomycetota</taxon>
        <taxon>Actinomycetes</taxon>
        <taxon>Actinomycetales</taxon>
        <taxon>Actinomycetaceae</taxon>
        <taxon>Flaviflexus</taxon>
    </lineage>
</organism>
<evidence type="ECO:0000259" key="1">
    <source>
        <dbReference type="Pfam" id="PF00535"/>
    </source>
</evidence>
<dbReference type="CDD" id="cd00761">
    <property type="entry name" value="Glyco_tranf_GTA_type"/>
    <property type="match status" value="1"/>
</dbReference>
<protein>
    <submittedName>
        <fullName evidence="2">Glycosyltransferase family 2 protein</fullName>
    </submittedName>
</protein>
<dbReference type="EMBL" id="CP034593">
    <property type="protein sequence ID" value="AZQ76492.1"/>
    <property type="molecule type" value="Genomic_DNA"/>
</dbReference>
<proteinExistence type="predicted"/>
<dbReference type="KEGG" id="flh:EJ997_03185"/>
<evidence type="ECO:0000313" key="3">
    <source>
        <dbReference type="Proteomes" id="UP000280344"/>
    </source>
</evidence>
<dbReference type="AlphaFoldDB" id="A0A3Q9G104"/>
<reference evidence="2 3" key="1">
    <citation type="submission" date="2018-12" db="EMBL/GenBank/DDBJ databases">
        <title>Complete genome sequence of Flaviflexus sp. H23T48.</title>
        <authorList>
            <person name="Bae J.-W."/>
            <person name="Lee J.-Y."/>
        </authorList>
    </citation>
    <scope>NUCLEOTIDE SEQUENCE [LARGE SCALE GENOMIC DNA]</scope>
    <source>
        <strain evidence="2 3">H23T48</strain>
    </source>
</reference>
<dbReference type="Pfam" id="PF00535">
    <property type="entry name" value="Glycos_transf_2"/>
    <property type="match status" value="1"/>
</dbReference>
<keyword evidence="2" id="KW-0808">Transferase</keyword>